<dbReference type="Proteomes" id="UP000054988">
    <property type="component" value="Unassembled WGS sequence"/>
</dbReference>
<evidence type="ECO:0000313" key="2">
    <source>
        <dbReference type="Proteomes" id="UP000054988"/>
    </source>
</evidence>
<dbReference type="AlphaFoldDB" id="A0A0W0FBJ0"/>
<proteinExistence type="predicted"/>
<sequence>MAFLLATQKHVVMAGHEIAPGFYEERLSMPWTLAWVFTPQIEAEGDIESSASLFAIYAIPFNHAYLAFEQGSDQVTSLKSRGPMFKLRLQTIKKISNGLLCDSRIFQMADHPTQLGLASKLKKQRVQSGASFHRAWVDSWPEKAFTEMERWLTGGGWDTVRPALSIRYVIGSYTGPWKDNISKILLLRSIISTKPLQQSNGEGLGGRTCP</sequence>
<accession>A0A0W0FBJ0</accession>
<dbReference type="EMBL" id="LATX01002149">
    <property type="protein sequence ID" value="KTB33672.1"/>
    <property type="molecule type" value="Genomic_DNA"/>
</dbReference>
<comment type="caution">
    <text evidence="1">The sequence shown here is derived from an EMBL/GenBank/DDBJ whole genome shotgun (WGS) entry which is preliminary data.</text>
</comment>
<gene>
    <name evidence="1" type="ORF">WG66_13739</name>
</gene>
<name>A0A0W0FBJ0_MONRR</name>
<reference evidence="1 2" key="1">
    <citation type="submission" date="2015-12" db="EMBL/GenBank/DDBJ databases">
        <title>Draft genome sequence of Moniliophthora roreri, the causal agent of frosty pod rot of cacao.</title>
        <authorList>
            <person name="Aime M.C."/>
            <person name="Diaz-Valderrama J.R."/>
            <person name="Kijpornyongpan T."/>
            <person name="Phillips-Mora W."/>
        </authorList>
    </citation>
    <scope>NUCLEOTIDE SEQUENCE [LARGE SCALE GENOMIC DNA]</scope>
    <source>
        <strain evidence="1 2">MCA 2952</strain>
    </source>
</reference>
<organism evidence="1 2">
    <name type="scientific">Moniliophthora roreri</name>
    <name type="common">Frosty pod rot fungus</name>
    <name type="synonym">Monilia roreri</name>
    <dbReference type="NCBI Taxonomy" id="221103"/>
    <lineage>
        <taxon>Eukaryota</taxon>
        <taxon>Fungi</taxon>
        <taxon>Dikarya</taxon>
        <taxon>Basidiomycota</taxon>
        <taxon>Agaricomycotina</taxon>
        <taxon>Agaricomycetes</taxon>
        <taxon>Agaricomycetidae</taxon>
        <taxon>Agaricales</taxon>
        <taxon>Marasmiineae</taxon>
        <taxon>Marasmiaceae</taxon>
        <taxon>Moniliophthora</taxon>
    </lineage>
</organism>
<protein>
    <submittedName>
        <fullName evidence="1">Uncharacterized protein</fullName>
    </submittedName>
</protein>
<evidence type="ECO:0000313" key="1">
    <source>
        <dbReference type="EMBL" id="KTB33672.1"/>
    </source>
</evidence>